<sequence length="407" mass="45362">MRWDIFCHVIDNYGDIGVCWRLSRQLAAEHGISVRLWVDDLASLQPLCPAVDTRLAVQHCQGVELRKWVEPWPDVEPAEVVIEAFGCELPQRYVEAMAIPRPCQPDQCSEDKTTKRVWINLEYLSAESWVEGCHGLASPHPRLPLTKYFFFPGFSAATGGLLREAGLLAQRAARQRQPATGWRQLGLPEPETGQTTVSLFCYDHAPISALLAAWAAASMPVRCLLPMGKALAQAAGWAGKTALKAGDRVMRGNLTLQVIPFLTQADYDHLLWLCDCNFVRGEDSFVRAQWAARPLVWQIYPQADNAHQVKLEAFLARYCQGLSNDDAAAVRRFHGCWNGGGRLLDWDGFWWRRARLQAHAQAWATQLAQAADLASNLVDFCMNQQAPDQSNDSTMQGAGTLGQTAYD</sequence>
<dbReference type="Pfam" id="PF10093">
    <property type="entry name" value="EarP"/>
    <property type="match status" value="1"/>
</dbReference>
<protein>
    <recommendedName>
        <fullName evidence="5">Protein-arginine rhamnosyltransferase</fullName>
    </recommendedName>
    <alternativeName>
        <fullName evidence="6">EF-P arginine rhamnosyltransferase</fullName>
    </alternativeName>
</protein>
<evidence type="ECO:0000256" key="6">
    <source>
        <dbReference type="ARBA" id="ARBA00030025"/>
    </source>
</evidence>
<gene>
    <name evidence="9" type="ORF">SAMN05421881_100288</name>
</gene>
<keyword evidence="2" id="KW-0808">Transferase</keyword>
<comment type="function">
    <text evidence="3">Protein-arginine rhamnosyltransferase that catalyzes the transfer of a single rhamnose to elongation factor P (EF-P) on 'Lys-32', a modification required for EF-P-dependent rescue of polyproline stalled ribosomes.</text>
</comment>
<dbReference type="NCBIfam" id="TIGR03837">
    <property type="entry name" value="efp_Arg_rhamno"/>
    <property type="match status" value="1"/>
</dbReference>
<dbReference type="EMBL" id="FNOY01000002">
    <property type="protein sequence ID" value="SDX49937.1"/>
    <property type="molecule type" value="Genomic_DNA"/>
</dbReference>
<dbReference type="OrthoDB" id="209085at2"/>
<dbReference type="InterPro" id="IPR016633">
    <property type="entry name" value="EarP"/>
</dbReference>
<evidence type="ECO:0000256" key="5">
    <source>
        <dbReference type="ARBA" id="ARBA00024416"/>
    </source>
</evidence>
<feature type="region of interest" description="Disordered" evidence="8">
    <location>
        <begin position="388"/>
        <end position="407"/>
    </location>
</feature>
<dbReference type="GO" id="GO:0106361">
    <property type="term" value="F:protein-arginine rhamnosyltransferase activity"/>
    <property type="evidence" value="ECO:0007669"/>
    <property type="project" value="InterPro"/>
</dbReference>
<reference evidence="9 10" key="1">
    <citation type="submission" date="2016-10" db="EMBL/GenBank/DDBJ databases">
        <authorList>
            <person name="de Groot N.N."/>
        </authorList>
    </citation>
    <scope>NUCLEOTIDE SEQUENCE [LARGE SCALE GENOMIC DNA]</scope>
    <source>
        <strain evidence="9 10">Nm1</strain>
    </source>
</reference>
<comment type="catalytic activity">
    <reaction evidence="7">
        <text>dTDP-beta-L-rhamnose + L-arginyl-[protein] = N(omega)-(alpha-L-rhamnosyl)-L-arginyl-[protein] + dTDP + H(+)</text>
        <dbReference type="Rhea" id="RHEA:66692"/>
        <dbReference type="Rhea" id="RHEA-COMP:10532"/>
        <dbReference type="Rhea" id="RHEA-COMP:17096"/>
        <dbReference type="ChEBI" id="CHEBI:15378"/>
        <dbReference type="ChEBI" id="CHEBI:29965"/>
        <dbReference type="ChEBI" id="CHEBI:57510"/>
        <dbReference type="ChEBI" id="CHEBI:58369"/>
        <dbReference type="ChEBI" id="CHEBI:167445"/>
    </reaction>
    <physiologicalReaction direction="left-to-right" evidence="7">
        <dbReference type="Rhea" id="RHEA:66693"/>
    </physiologicalReaction>
</comment>
<dbReference type="AlphaFoldDB" id="A0A1H3C6Z6"/>
<dbReference type="STRING" id="44576.SAMN05421881_100288"/>
<keyword evidence="10" id="KW-1185">Reference proteome</keyword>
<evidence type="ECO:0000256" key="4">
    <source>
        <dbReference type="ARBA" id="ARBA00024346"/>
    </source>
</evidence>
<accession>A0A1H3C6Z6</accession>
<evidence type="ECO:0000256" key="3">
    <source>
        <dbReference type="ARBA" id="ARBA00024303"/>
    </source>
</evidence>
<name>A0A1H3C6Z6_9PROT</name>
<evidence type="ECO:0000256" key="7">
    <source>
        <dbReference type="ARBA" id="ARBA00048472"/>
    </source>
</evidence>
<dbReference type="PIRSF" id="PIRSF015557">
    <property type="entry name" value="UCP015557"/>
    <property type="match status" value="1"/>
</dbReference>
<keyword evidence="1" id="KW-0328">Glycosyltransferase</keyword>
<evidence type="ECO:0000313" key="9">
    <source>
        <dbReference type="EMBL" id="SDX49937.1"/>
    </source>
</evidence>
<evidence type="ECO:0000256" key="1">
    <source>
        <dbReference type="ARBA" id="ARBA00022676"/>
    </source>
</evidence>
<proteinExistence type="inferred from homology"/>
<comment type="similarity">
    <text evidence="4">Belongs to the glycosyltransferase 104 family.</text>
</comment>
<organism evidence="9 10">
    <name type="scientific">Nitrosomonas halophila</name>
    <dbReference type="NCBI Taxonomy" id="44576"/>
    <lineage>
        <taxon>Bacteria</taxon>
        <taxon>Pseudomonadati</taxon>
        <taxon>Pseudomonadota</taxon>
        <taxon>Betaproteobacteria</taxon>
        <taxon>Nitrosomonadales</taxon>
        <taxon>Nitrosomonadaceae</taxon>
        <taxon>Nitrosomonas</taxon>
    </lineage>
</organism>
<evidence type="ECO:0000256" key="2">
    <source>
        <dbReference type="ARBA" id="ARBA00022679"/>
    </source>
</evidence>
<evidence type="ECO:0000313" key="10">
    <source>
        <dbReference type="Proteomes" id="UP000198640"/>
    </source>
</evidence>
<dbReference type="Proteomes" id="UP000198640">
    <property type="component" value="Unassembled WGS sequence"/>
</dbReference>
<evidence type="ECO:0000256" key="8">
    <source>
        <dbReference type="SAM" id="MobiDB-lite"/>
    </source>
</evidence>